<feature type="transmembrane region" description="Helical" evidence="1">
    <location>
        <begin position="121"/>
        <end position="143"/>
    </location>
</feature>
<feature type="transmembrane region" description="Helical" evidence="1">
    <location>
        <begin position="84"/>
        <end position="109"/>
    </location>
</feature>
<name>A0A841K1U5_9BACT</name>
<comment type="caution">
    <text evidence="2">The sequence shown here is derived from an EMBL/GenBank/DDBJ whole genome shotgun (WGS) entry which is preliminary data.</text>
</comment>
<evidence type="ECO:0000256" key="1">
    <source>
        <dbReference type="SAM" id="Phobius"/>
    </source>
</evidence>
<dbReference type="Proteomes" id="UP000538666">
    <property type="component" value="Unassembled WGS sequence"/>
</dbReference>
<dbReference type="OrthoDB" id="121869at2"/>
<dbReference type="AlphaFoldDB" id="A0A841K1U5"/>
<sequence>MSSLRRLAYGLLRAVLRHSRTENEEWARAMLHELDFIENDWAALWWALGCTTAMWRQSARGVRRWFSKQGSKKEAGMNEGGKKALGFVSGIGLAAAVGAIGVGLWLLSFSLIPAARAGGQWVHLTVGVFLPETIFVVATILLWRKRRPMALGIMLFGAAAGVHVLMHFAKHWRG</sequence>
<keyword evidence="3" id="KW-1185">Reference proteome</keyword>
<proteinExistence type="predicted"/>
<feature type="transmembrane region" description="Helical" evidence="1">
    <location>
        <begin position="150"/>
        <end position="169"/>
    </location>
</feature>
<organism evidence="2 3">
    <name type="scientific">Silvibacterium bohemicum</name>
    <dbReference type="NCBI Taxonomy" id="1577686"/>
    <lineage>
        <taxon>Bacteria</taxon>
        <taxon>Pseudomonadati</taxon>
        <taxon>Acidobacteriota</taxon>
        <taxon>Terriglobia</taxon>
        <taxon>Terriglobales</taxon>
        <taxon>Acidobacteriaceae</taxon>
        <taxon>Silvibacterium</taxon>
    </lineage>
</organism>
<dbReference type="RefSeq" id="WP_050059135.1">
    <property type="nucleotide sequence ID" value="NZ_JACHEK010000004.1"/>
</dbReference>
<keyword evidence="1" id="KW-0472">Membrane</keyword>
<accession>A0A841K1U5</accession>
<protein>
    <submittedName>
        <fullName evidence="2">Uncharacterized protein</fullName>
    </submittedName>
</protein>
<reference evidence="2 3" key="1">
    <citation type="submission" date="2020-08" db="EMBL/GenBank/DDBJ databases">
        <title>Genomic Encyclopedia of Type Strains, Phase IV (KMG-IV): sequencing the most valuable type-strain genomes for metagenomic binning, comparative biology and taxonomic classification.</title>
        <authorList>
            <person name="Goeker M."/>
        </authorList>
    </citation>
    <scope>NUCLEOTIDE SEQUENCE [LARGE SCALE GENOMIC DNA]</scope>
    <source>
        <strain evidence="2 3">DSM 103733</strain>
    </source>
</reference>
<evidence type="ECO:0000313" key="3">
    <source>
        <dbReference type="Proteomes" id="UP000538666"/>
    </source>
</evidence>
<gene>
    <name evidence="2" type="ORF">HNQ77_002156</name>
</gene>
<evidence type="ECO:0000313" key="2">
    <source>
        <dbReference type="EMBL" id="MBB6144204.1"/>
    </source>
</evidence>
<keyword evidence="1" id="KW-0812">Transmembrane</keyword>
<dbReference type="EMBL" id="JACHEK010000004">
    <property type="protein sequence ID" value="MBB6144204.1"/>
    <property type="molecule type" value="Genomic_DNA"/>
</dbReference>
<keyword evidence="1" id="KW-1133">Transmembrane helix</keyword>